<dbReference type="Pfam" id="PF14031">
    <property type="entry name" value="D-ser_dehydrat"/>
    <property type="match status" value="1"/>
</dbReference>
<keyword evidence="3" id="KW-1185">Reference proteome</keyword>
<feature type="domain" description="D-serine dehydratase-like" evidence="1">
    <location>
        <begin position="291"/>
        <end position="388"/>
    </location>
</feature>
<protein>
    <recommendedName>
        <fullName evidence="1">D-serine dehydratase-like domain-containing protein</fullName>
    </recommendedName>
</protein>
<comment type="caution">
    <text evidence="2">The sequence shown here is derived from an EMBL/GenBank/DDBJ whole genome shotgun (WGS) entry which is preliminary data.</text>
</comment>
<evidence type="ECO:0000313" key="3">
    <source>
        <dbReference type="Proteomes" id="UP000823521"/>
    </source>
</evidence>
<dbReference type="RefSeq" id="WP_208814862.1">
    <property type="nucleotide sequence ID" value="NZ_WVUH01000157.1"/>
</dbReference>
<dbReference type="InterPro" id="IPR026956">
    <property type="entry name" value="D-ser_dehydrat-like_dom"/>
</dbReference>
<gene>
    <name evidence="2" type="ORF">GSF22_18355</name>
</gene>
<dbReference type="PANTHER" id="PTHR28004">
    <property type="entry name" value="ZGC:162816-RELATED"/>
    <property type="match status" value="1"/>
</dbReference>
<evidence type="ECO:0000259" key="1">
    <source>
        <dbReference type="SMART" id="SM01119"/>
    </source>
</evidence>
<accession>A0ABS3VTT8</accession>
<reference evidence="2 3" key="1">
    <citation type="submission" date="2019-12" db="EMBL/GenBank/DDBJ databases">
        <title>Whole genome sequencing of endophytic Actinobacterium Micromonospora sp. MPMI6T.</title>
        <authorList>
            <person name="Evv R."/>
            <person name="Podile A.R."/>
        </authorList>
    </citation>
    <scope>NUCLEOTIDE SEQUENCE [LARGE SCALE GENOMIC DNA]</scope>
    <source>
        <strain evidence="2 3">MPMI6</strain>
    </source>
</reference>
<dbReference type="Proteomes" id="UP000823521">
    <property type="component" value="Unassembled WGS sequence"/>
</dbReference>
<dbReference type="SUPFAM" id="SSF51419">
    <property type="entry name" value="PLP-binding barrel"/>
    <property type="match status" value="1"/>
</dbReference>
<dbReference type="InterPro" id="IPR042208">
    <property type="entry name" value="D-ser_dehydrat-like_sf"/>
</dbReference>
<dbReference type="InterPro" id="IPR029066">
    <property type="entry name" value="PLP-binding_barrel"/>
</dbReference>
<dbReference type="InterPro" id="IPR051466">
    <property type="entry name" value="D-amino_acid_metab_enzyme"/>
</dbReference>
<dbReference type="Gene3D" id="2.40.37.20">
    <property type="entry name" value="D-serine dehydratase-like domain"/>
    <property type="match status" value="1"/>
</dbReference>
<dbReference type="Gene3D" id="3.20.20.10">
    <property type="entry name" value="Alanine racemase"/>
    <property type="match status" value="1"/>
</dbReference>
<sequence length="401" mass="42250">MVNDKGLPDGDPVGRNLFDGTFPLPTAVLLHEALEHNVTTMAGYCADHDVRLAPHVKTTMYPPIVRRQLAAGAWAVTVATAWQAGAVVGMGARRLLLASPVVDPGSLRLLDGLLTTHSDLELWAYADSTAALSALEDGIGPVGRRRVRVLVELGVPGGRTGLRADRDALELARRVAAGPLPLGGVAAFEGILDGGSPDATSALVDALLDRVAGLAHAIDAEGLPTTDTPIVTAGGSAWCDRVTGRLAPAVRGTPWATVLRSGCYVTHDAGVYQDLSPFGAHPREPYRLREALRVWAPVLSRPEPGRVVVGLGRRDASADAGLPVARQVRDAHGRLRPGAALTAVAINDQHLYLDVPADEPVAVGDLVAFGISHPCTTFDKWRAIPIVDQHGTVVEVDRTVF</sequence>
<dbReference type="SMART" id="SM01119">
    <property type="entry name" value="D-ser_dehydrat"/>
    <property type="match status" value="1"/>
</dbReference>
<proteinExistence type="predicted"/>
<dbReference type="PANTHER" id="PTHR28004:SF8">
    <property type="entry name" value="D-SERINE DEAMINASE"/>
    <property type="match status" value="1"/>
</dbReference>
<dbReference type="EMBL" id="WVUH01000157">
    <property type="protein sequence ID" value="MBO4207950.1"/>
    <property type="molecule type" value="Genomic_DNA"/>
</dbReference>
<evidence type="ECO:0000313" key="2">
    <source>
        <dbReference type="EMBL" id="MBO4207950.1"/>
    </source>
</evidence>
<name>A0ABS3VTT8_MICEH</name>
<organism evidence="2 3">
    <name type="scientific">Micromonospora echinofusca</name>
    <dbReference type="NCBI Taxonomy" id="47858"/>
    <lineage>
        <taxon>Bacteria</taxon>
        <taxon>Bacillati</taxon>
        <taxon>Actinomycetota</taxon>
        <taxon>Actinomycetes</taxon>
        <taxon>Micromonosporales</taxon>
        <taxon>Micromonosporaceae</taxon>
        <taxon>Micromonospora</taxon>
    </lineage>
</organism>